<organism evidence="1">
    <name type="scientific">Iconisemion striatum</name>
    <dbReference type="NCBI Taxonomy" id="60296"/>
    <lineage>
        <taxon>Eukaryota</taxon>
        <taxon>Metazoa</taxon>
        <taxon>Chordata</taxon>
        <taxon>Craniata</taxon>
        <taxon>Vertebrata</taxon>
        <taxon>Euteleostomi</taxon>
        <taxon>Actinopterygii</taxon>
        <taxon>Neopterygii</taxon>
        <taxon>Teleostei</taxon>
        <taxon>Neoteleostei</taxon>
        <taxon>Acanthomorphata</taxon>
        <taxon>Ovalentaria</taxon>
        <taxon>Atherinomorphae</taxon>
        <taxon>Cyprinodontiformes</taxon>
        <taxon>Nothobranchiidae</taxon>
        <taxon>Iconisemion</taxon>
    </lineage>
</organism>
<proteinExistence type="predicted"/>
<dbReference type="AlphaFoldDB" id="A0A1A7W6G4"/>
<feature type="non-terminal residue" evidence="1">
    <location>
        <position position="42"/>
    </location>
</feature>
<dbReference type="EMBL" id="HADW01000177">
    <property type="protein sequence ID" value="SBP01577.1"/>
    <property type="molecule type" value="Transcribed_RNA"/>
</dbReference>
<gene>
    <name evidence="1" type="primary">Nfu_g_1_000061</name>
</gene>
<name>A0A1A7W6G4_9TELE</name>
<reference evidence="1" key="2">
    <citation type="submission" date="2016-06" db="EMBL/GenBank/DDBJ databases">
        <title>The genome of a short-lived fish provides insights into sex chromosome evolution and the genetic control of aging.</title>
        <authorList>
            <person name="Reichwald K."/>
            <person name="Felder M."/>
            <person name="Petzold A."/>
            <person name="Koch P."/>
            <person name="Groth M."/>
            <person name="Platzer M."/>
        </authorList>
    </citation>
    <scope>NUCLEOTIDE SEQUENCE</scope>
    <source>
        <tissue evidence="1">Brain</tissue>
    </source>
</reference>
<sequence>RSNLMFSWCTNLSHKTGLLSIKITYLNSPGFWLLLHLWGLTC</sequence>
<reference evidence="1" key="1">
    <citation type="submission" date="2016-05" db="EMBL/GenBank/DDBJ databases">
        <authorList>
            <person name="Lavstsen T."/>
            <person name="Jespersen J.S."/>
        </authorList>
    </citation>
    <scope>NUCLEOTIDE SEQUENCE</scope>
    <source>
        <tissue evidence="1">Brain</tissue>
    </source>
</reference>
<evidence type="ECO:0000313" key="1">
    <source>
        <dbReference type="EMBL" id="SBP01577.1"/>
    </source>
</evidence>
<accession>A0A1A7W6G4</accession>
<protein>
    <submittedName>
        <fullName evidence="1">Uncharacterized protein</fullName>
    </submittedName>
</protein>
<feature type="non-terminal residue" evidence="1">
    <location>
        <position position="1"/>
    </location>
</feature>